<name>K1QT43_MAGGI</name>
<gene>
    <name evidence="2" type="ORF">CGI_10022786</name>
</gene>
<feature type="compositionally biased region" description="Polar residues" evidence="1">
    <location>
        <begin position="124"/>
        <end position="143"/>
    </location>
</feature>
<dbReference type="EMBL" id="JH817105">
    <property type="protein sequence ID" value="EKC36833.1"/>
    <property type="molecule type" value="Genomic_DNA"/>
</dbReference>
<sequence>MEGARGLSRKYRVLHRAIVRVESRCTVSHRVFSRSVAVTENNRSKVNEETPVYEVRKRSGQGGIRLHRNLLRQCNSLPIESMDNDRKSRRPKKPSKQDVPVYDADSSSSDSDGFIEITGIPLNPNATPFTPQQCSRGSDSSDSVVEVRNPTDNPMEPVSISHTSADSFQSAYSSSGLDVGEDSNLHDELVETNTPGNSGTEKQGNQFSCFKISFTKKFLADFHRLSFPPAISRTI</sequence>
<proteinExistence type="predicted"/>
<dbReference type="InParanoid" id="K1QT43"/>
<dbReference type="HOGENOM" id="CLU_1181209_0_0_1"/>
<organism evidence="2">
    <name type="scientific">Magallana gigas</name>
    <name type="common">Pacific oyster</name>
    <name type="synonym">Crassostrea gigas</name>
    <dbReference type="NCBI Taxonomy" id="29159"/>
    <lineage>
        <taxon>Eukaryota</taxon>
        <taxon>Metazoa</taxon>
        <taxon>Spiralia</taxon>
        <taxon>Lophotrochozoa</taxon>
        <taxon>Mollusca</taxon>
        <taxon>Bivalvia</taxon>
        <taxon>Autobranchia</taxon>
        <taxon>Pteriomorphia</taxon>
        <taxon>Ostreida</taxon>
        <taxon>Ostreoidea</taxon>
        <taxon>Ostreidae</taxon>
        <taxon>Magallana</taxon>
    </lineage>
</organism>
<evidence type="ECO:0000256" key="1">
    <source>
        <dbReference type="SAM" id="MobiDB-lite"/>
    </source>
</evidence>
<dbReference type="AlphaFoldDB" id="K1QT43"/>
<accession>K1QT43</accession>
<feature type="region of interest" description="Disordered" evidence="1">
    <location>
        <begin position="76"/>
        <end position="182"/>
    </location>
</feature>
<reference evidence="2" key="1">
    <citation type="journal article" date="2012" name="Nature">
        <title>The oyster genome reveals stress adaptation and complexity of shell formation.</title>
        <authorList>
            <person name="Zhang G."/>
            <person name="Fang X."/>
            <person name="Guo X."/>
            <person name="Li L."/>
            <person name="Luo R."/>
            <person name="Xu F."/>
            <person name="Yang P."/>
            <person name="Zhang L."/>
            <person name="Wang X."/>
            <person name="Qi H."/>
            <person name="Xiong Z."/>
            <person name="Que H."/>
            <person name="Xie Y."/>
            <person name="Holland P.W."/>
            <person name="Paps J."/>
            <person name="Zhu Y."/>
            <person name="Wu F."/>
            <person name="Chen Y."/>
            <person name="Wang J."/>
            <person name="Peng C."/>
            <person name="Meng J."/>
            <person name="Yang L."/>
            <person name="Liu J."/>
            <person name="Wen B."/>
            <person name="Zhang N."/>
            <person name="Huang Z."/>
            <person name="Zhu Q."/>
            <person name="Feng Y."/>
            <person name="Mount A."/>
            <person name="Hedgecock D."/>
            <person name="Xu Z."/>
            <person name="Liu Y."/>
            <person name="Domazet-Loso T."/>
            <person name="Du Y."/>
            <person name="Sun X."/>
            <person name="Zhang S."/>
            <person name="Liu B."/>
            <person name="Cheng P."/>
            <person name="Jiang X."/>
            <person name="Li J."/>
            <person name="Fan D."/>
            <person name="Wang W."/>
            <person name="Fu W."/>
            <person name="Wang T."/>
            <person name="Wang B."/>
            <person name="Zhang J."/>
            <person name="Peng Z."/>
            <person name="Li Y."/>
            <person name="Li N."/>
            <person name="Wang J."/>
            <person name="Chen M."/>
            <person name="He Y."/>
            <person name="Tan F."/>
            <person name="Song X."/>
            <person name="Zheng Q."/>
            <person name="Huang R."/>
            <person name="Yang H."/>
            <person name="Du X."/>
            <person name="Chen L."/>
            <person name="Yang M."/>
            <person name="Gaffney P.M."/>
            <person name="Wang S."/>
            <person name="Luo L."/>
            <person name="She Z."/>
            <person name="Ming Y."/>
            <person name="Huang W."/>
            <person name="Zhang S."/>
            <person name="Huang B."/>
            <person name="Zhang Y."/>
            <person name="Qu T."/>
            <person name="Ni P."/>
            <person name="Miao G."/>
            <person name="Wang J."/>
            <person name="Wang Q."/>
            <person name="Steinberg C.E."/>
            <person name="Wang H."/>
            <person name="Li N."/>
            <person name="Qian L."/>
            <person name="Zhang G."/>
            <person name="Li Y."/>
            <person name="Yang H."/>
            <person name="Liu X."/>
            <person name="Wang J."/>
            <person name="Yin Y."/>
            <person name="Wang J."/>
        </authorList>
    </citation>
    <scope>NUCLEOTIDE SEQUENCE [LARGE SCALE GENOMIC DNA]</scope>
    <source>
        <strain evidence="2">05x7-T-G4-1.051#20</strain>
    </source>
</reference>
<evidence type="ECO:0000313" key="2">
    <source>
        <dbReference type="EMBL" id="EKC36833.1"/>
    </source>
</evidence>
<feature type="compositionally biased region" description="Low complexity" evidence="1">
    <location>
        <begin position="164"/>
        <end position="175"/>
    </location>
</feature>
<protein>
    <submittedName>
        <fullName evidence="2">Uncharacterized protein</fullName>
    </submittedName>
</protein>